<protein>
    <submittedName>
        <fullName evidence="2">Uncharacterized protein</fullName>
    </submittedName>
</protein>
<evidence type="ECO:0000256" key="1">
    <source>
        <dbReference type="SAM" id="Phobius"/>
    </source>
</evidence>
<dbReference type="RefSeq" id="WP_124785156.1">
    <property type="nucleotide sequence ID" value="NZ_CP034171.1"/>
</dbReference>
<dbReference type="EMBL" id="CP034171">
    <property type="protein sequence ID" value="AZI20989.1"/>
    <property type="molecule type" value="Genomic_DNA"/>
</dbReference>
<feature type="transmembrane region" description="Helical" evidence="1">
    <location>
        <begin position="68"/>
        <end position="93"/>
    </location>
</feature>
<sequence>MKNSKTTIILYVIAALILAIPLVATQFTTEVNWTATDFFVAGLLLLATATAIDFILKKIKTDNMRFTYIAAVLVILFLVWAELAVGIFGTSFAGK</sequence>
<reference evidence="3" key="1">
    <citation type="submission" date="2018-11" db="EMBL/GenBank/DDBJ databases">
        <title>Proposal to divide the Flavobacteriaceae and reorganize its genera based on Amino Acid Identity values calculated from whole genome sequences.</title>
        <authorList>
            <person name="Nicholson A.C."/>
            <person name="Gulvik C.A."/>
            <person name="Whitney A.M."/>
            <person name="Humrighouse B.W."/>
            <person name="Bell M."/>
            <person name="Holmes B."/>
            <person name="Steigerwalt A.B."/>
            <person name="Villarma A."/>
            <person name="Sheth M."/>
            <person name="Batra D."/>
            <person name="Pryor J."/>
            <person name="Bernardet J.-F."/>
            <person name="Hugo C."/>
            <person name="Kampfer P."/>
            <person name="Newman J.D."/>
            <person name="McQuiston J.R."/>
        </authorList>
    </citation>
    <scope>NUCLEOTIDE SEQUENCE [LARGE SCALE GENOMIC DNA]</scope>
    <source>
        <strain evidence="3">H4753</strain>
    </source>
</reference>
<feature type="transmembrane region" description="Helical" evidence="1">
    <location>
        <begin position="38"/>
        <end position="56"/>
    </location>
</feature>
<evidence type="ECO:0000313" key="3">
    <source>
        <dbReference type="Proteomes" id="UP000282297"/>
    </source>
</evidence>
<dbReference type="Proteomes" id="UP000282297">
    <property type="component" value="Chromosome"/>
</dbReference>
<keyword evidence="1" id="KW-0812">Transmembrane</keyword>
<keyword evidence="1" id="KW-0472">Membrane</keyword>
<organism evidence="2 3">
    <name type="scientific">Chryseobacterium taklimakanense</name>
    <dbReference type="NCBI Taxonomy" id="536441"/>
    <lineage>
        <taxon>Bacteria</taxon>
        <taxon>Pseudomonadati</taxon>
        <taxon>Bacteroidota</taxon>
        <taxon>Flavobacteriia</taxon>
        <taxon>Flavobacteriales</taxon>
        <taxon>Weeksellaceae</taxon>
        <taxon>Chryseobacterium group</taxon>
        <taxon>Chryseobacterium</taxon>
    </lineage>
</organism>
<accession>A0A3G8WK69</accession>
<dbReference type="AlphaFoldDB" id="A0A3G8WK69"/>
<feature type="transmembrane region" description="Helical" evidence="1">
    <location>
        <begin position="7"/>
        <end position="26"/>
    </location>
</feature>
<gene>
    <name evidence="2" type="ORF">EIH08_10065</name>
</gene>
<proteinExistence type="predicted"/>
<name>A0A3G8WK69_9FLAO</name>
<evidence type="ECO:0000313" key="2">
    <source>
        <dbReference type="EMBL" id="AZI20989.1"/>
    </source>
</evidence>
<keyword evidence="1" id="KW-1133">Transmembrane helix</keyword>